<evidence type="ECO:0000259" key="3">
    <source>
        <dbReference type="PROSITE" id="PS51471"/>
    </source>
</evidence>
<dbReference type="InParanoid" id="D8LDV5"/>
<dbReference type="OMA" id="NNTWNRG"/>
<dbReference type="Proteomes" id="UP000002630">
    <property type="component" value="Linkage Group LG06"/>
</dbReference>
<organism evidence="4 5">
    <name type="scientific">Ectocarpus siliculosus</name>
    <name type="common">Brown alga</name>
    <name type="synonym">Conferva siliculosa</name>
    <dbReference type="NCBI Taxonomy" id="2880"/>
    <lineage>
        <taxon>Eukaryota</taxon>
        <taxon>Sar</taxon>
        <taxon>Stramenopiles</taxon>
        <taxon>Ochrophyta</taxon>
        <taxon>PX clade</taxon>
        <taxon>Phaeophyceae</taxon>
        <taxon>Ectocarpales</taxon>
        <taxon>Ectocarpaceae</taxon>
        <taxon>Ectocarpus</taxon>
    </lineage>
</organism>
<keyword evidence="1" id="KW-0408">Iron</keyword>
<dbReference type="InterPro" id="IPR050231">
    <property type="entry name" value="Iron_ascorbate_oxido_reductase"/>
</dbReference>
<dbReference type="InterPro" id="IPR005123">
    <property type="entry name" value="Oxoglu/Fe-dep_dioxygenase_dom"/>
</dbReference>
<dbReference type="EMBL" id="FN647912">
    <property type="protein sequence ID" value="CBN78512.1"/>
    <property type="molecule type" value="Genomic_DNA"/>
</dbReference>
<feature type="domain" description="Fe2OG dioxygenase" evidence="3">
    <location>
        <begin position="215"/>
        <end position="317"/>
    </location>
</feature>
<dbReference type="PROSITE" id="PS51257">
    <property type="entry name" value="PROKAR_LIPOPROTEIN"/>
    <property type="match status" value="1"/>
</dbReference>
<dbReference type="PRINTS" id="PR00682">
    <property type="entry name" value="IPNSYNTHASE"/>
</dbReference>
<evidence type="ECO:0000313" key="5">
    <source>
        <dbReference type="Proteomes" id="UP000002630"/>
    </source>
</evidence>
<gene>
    <name evidence="4" type="primary">IDS2</name>
    <name evidence="4" type="ORF">Esi_0126_0075</name>
</gene>
<dbReference type="SUPFAM" id="SSF51197">
    <property type="entry name" value="Clavaminate synthase-like"/>
    <property type="match status" value="1"/>
</dbReference>
<proteinExistence type="inferred from homology"/>
<dbReference type="EMBL" id="FN649731">
    <property type="protein sequence ID" value="CBN78512.1"/>
    <property type="molecule type" value="Genomic_DNA"/>
</dbReference>
<dbReference type="PROSITE" id="PS51471">
    <property type="entry name" value="FE2OG_OXY"/>
    <property type="match status" value="1"/>
</dbReference>
<evidence type="ECO:0000256" key="1">
    <source>
        <dbReference type="RuleBase" id="RU003682"/>
    </source>
</evidence>
<dbReference type="InterPro" id="IPR027443">
    <property type="entry name" value="IPNS-like_sf"/>
</dbReference>
<sequence>MGRLVRLSVLVVLASLHTSVCAEELAMQCPATGSCEEASTTHDVLEPPTIDISPLVNTNQHSAGEWDAAAEAVARACEQWGFFQVLNHGIPQALLDDVVSKGRELFSLPKTEKAKFKRTETNARGWYDDELTKQTRDWKEGFDVGHVPEPDKPPDHPSNVVAEGYNQWPGESVPSFKETIDEFYSSAALVAQRLLEGIASHLGLPRGHFAPSFEPHTSYLRLNYYPQCPEPSTLSVNRHTDAGALTVLLQEKGTTALQVNHKGTERWVSIPPVDGAMTINVGDMLQVWTNDLFVAPEHRVLSQKDRDRFSAPFFYNPAYHADIAPLPIEGERKADDQATAAGGLAGQGKGRYRPVNWGEFRLRRFAGDYSNQGEEVQISHYRLDA</sequence>
<dbReference type="GO" id="GO:0046872">
    <property type="term" value="F:metal ion binding"/>
    <property type="evidence" value="ECO:0007669"/>
    <property type="project" value="UniProtKB-KW"/>
</dbReference>
<name>D8LDV5_ECTSI</name>
<accession>D8LDV5</accession>
<evidence type="ECO:0000256" key="2">
    <source>
        <dbReference type="SAM" id="SignalP"/>
    </source>
</evidence>
<dbReference type="GO" id="GO:0051213">
    <property type="term" value="F:dioxygenase activity"/>
    <property type="evidence" value="ECO:0007669"/>
    <property type="project" value="UniProtKB-KW"/>
</dbReference>
<feature type="chain" id="PRO_5003117067" evidence="2">
    <location>
        <begin position="23"/>
        <end position="385"/>
    </location>
</feature>
<dbReference type="Gene3D" id="2.60.120.330">
    <property type="entry name" value="B-lactam Antibiotic, Isopenicillin N Synthase, Chain"/>
    <property type="match status" value="1"/>
</dbReference>
<dbReference type="PANTHER" id="PTHR47990">
    <property type="entry name" value="2-OXOGLUTARATE (2OG) AND FE(II)-DEPENDENT OXYGENASE SUPERFAMILY PROTEIN-RELATED"/>
    <property type="match status" value="1"/>
</dbReference>
<dbReference type="Pfam" id="PF14226">
    <property type="entry name" value="DIOX_N"/>
    <property type="match status" value="1"/>
</dbReference>
<reference evidence="4 5" key="1">
    <citation type="journal article" date="2010" name="Nature">
        <title>The Ectocarpus genome and the independent evolution of multicellularity in brown algae.</title>
        <authorList>
            <person name="Cock J.M."/>
            <person name="Sterck L."/>
            <person name="Rouze P."/>
            <person name="Scornet D."/>
            <person name="Allen A.E."/>
            <person name="Amoutzias G."/>
            <person name="Anthouard V."/>
            <person name="Artiguenave F."/>
            <person name="Aury J.M."/>
            <person name="Badger J.H."/>
            <person name="Beszteri B."/>
            <person name="Billiau K."/>
            <person name="Bonnet E."/>
            <person name="Bothwell J.H."/>
            <person name="Bowler C."/>
            <person name="Boyen C."/>
            <person name="Brownlee C."/>
            <person name="Carrano C.J."/>
            <person name="Charrier B."/>
            <person name="Cho G.Y."/>
            <person name="Coelho S.M."/>
            <person name="Collen J."/>
            <person name="Corre E."/>
            <person name="Da Silva C."/>
            <person name="Delage L."/>
            <person name="Delaroque N."/>
            <person name="Dittami S.M."/>
            <person name="Doulbeau S."/>
            <person name="Elias M."/>
            <person name="Farnham G."/>
            <person name="Gachon C.M."/>
            <person name="Gschloessl B."/>
            <person name="Heesch S."/>
            <person name="Jabbari K."/>
            <person name="Jubin C."/>
            <person name="Kawai H."/>
            <person name="Kimura K."/>
            <person name="Kloareg B."/>
            <person name="Kupper F.C."/>
            <person name="Lang D."/>
            <person name="Le Bail A."/>
            <person name="Leblanc C."/>
            <person name="Lerouge P."/>
            <person name="Lohr M."/>
            <person name="Lopez P.J."/>
            <person name="Martens C."/>
            <person name="Maumus F."/>
            <person name="Michel G."/>
            <person name="Miranda-Saavedra D."/>
            <person name="Morales J."/>
            <person name="Moreau H."/>
            <person name="Motomura T."/>
            <person name="Nagasato C."/>
            <person name="Napoli C.A."/>
            <person name="Nelson D.R."/>
            <person name="Nyvall-Collen P."/>
            <person name="Peters A.F."/>
            <person name="Pommier C."/>
            <person name="Potin P."/>
            <person name="Poulain J."/>
            <person name="Quesneville H."/>
            <person name="Read B."/>
            <person name="Rensing S.A."/>
            <person name="Ritter A."/>
            <person name="Rousvoal S."/>
            <person name="Samanta M."/>
            <person name="Samson G."/>
            <person name="Schroeder D.C."/>
            <person name="Segurens B."/>
            <person name="Strittmatter M."/>
            <person name="Tonon T."/>
            <person name="Tregear J.W."/>
            <person name="Valentin K."/>
            <person name="von Dassow P."/>
            <person name="Yamagishi T."/>
            <person name="Van de Peer Y."/>
            <person name="Wincker P."/>
        </authorList>
    </citation>
    <scope>NUCLEOTIDE SEQUENCE [LARGE SCALE GENOMIC DNA]</scope>
    <source>
        <strain evidence="5">Ec32 / CCAP1310/4</strain>
    </source>
</reference>
<protein>
    <submittedName>
        <fullName evidence="4">Dioxygenase</fullName>
    </submittedName>
</protein>
<dbReference type="eggNOG" id="KOG0143">
    <property type="taxonomic scope" value="Eukaryota"/>
</dbReference>
<dbReference type="OrthoDB" id="288590at2759"/>
<dbReference type="Pfam" id="PF03171">
    <property type="entry name" value="2OG-FeII_Oxy"/>
    <property type="match status" value="1"/>
</dbReference>
<evidence type="ECO:0000313" key="4">
    <source>
        <dbReference type="EMBL" id="CBN78512.1"/>
    </source>
</evidence>
<keyword evidence="5" id="KW-1185">Reference proteome</keyword>
<keyword evidence="4" id="KW-0223">Dioxygenase</keyword>
<dbReference type="InterPro" id="IPR026992">
    <property type="entry name" value="DIOX_N"/>
</dbReference>
<keyword evidence="1" id="KW-0560">Oxidoreductase</keyword>
<dbReference type="AlphaFoldDB" id="D8LDV5"/>
<dbReference type="InterPro" id="IPR044861">
    <property type="entry name" value="IPNS-like_FE2OG_OXY"/>
</dbReference>
<dbReference type="STRING" id="2880.D8LDV5"/>
<keyword evidence="2" id="KW-0732">Signal</keyword>
<comment type="similarity">
    <text evidence="1">Belongs to the iron/ascorbate-dependent oxidoreductase family.</text>
</comment>
<dbReference type="FunFam" id="2.60.120.330:FF:000012">
    <property type="entry name" value="Gibberellin 20 oxidase 1"/>
    <property type="match status" value="1"/>
</dbReference>
<feature type="signal peptide" evidence="2">
    <location>
        <begin position="1"/>
        <end position="22"/>
    </location>
</feature>
<keyword evidence="1" id="KW-0479">Metal-binding</keyword>